<proteinExistence type="predicted"/>
<feature type="transmembrane region" description="Helical" evidence="8">
    <location>
        <begin position="568"/>
        <end position="591"/>
    </location>
</feature>
<keyword evidence="4" id="KW-0694">RNA-binding</keyword>
<dbReference type="InterPro" id="IPR012677">
    <property type="entry name" value="Nucleotide-bd_a/b_plait_sf"/>
</dbReference>
<keyword evidence="3 8" id="KW-0812">Transmembrane</keyword>
<feature type="transmembrane region" description="Helical" evidence="8">
    <location>
        <begin position="669"/>
        <end position="688"/>
    </location>
</feature>
<protein>
    <recommendedName>
        <fullName evidence="9">RRM domain-containing protein</fullName>
    </recommendedName>
</protein>
<accession>A0A815FV93</accession>
<dbReference type="InterPro" id="IPR000504">
    <property type="entry name" value="RRM_dom"/>
</dbReference>
<evidence type="ECO:0000256" key="3">
    <source>
        <dbReference type="ARBA" id="ARBA00022692"/>
    </source>
</evidence>
<comment type="subcellular location">
    <subcellularLocation>
        <location evidence="1">Membrane</location>
        <topology evidence="1">Multi-pass membrane protein</topology>
    </subcellularLocation>
</comment>
<evidence type="ECO:0000256" key="6">
    <source>
        <dbReference type="ARBA" id="ARBA00023136"/>
    </source>
</evidence>
<gene>
    <name evidence="10" type="ORF">XAT740_LOCUS30226</name>
</gene>
<keyword evidence="5 8" id="KW-1133">Transmembrane helix</keyword>
<dbReference type="GO" id="GO:0008324">
    <property type="term" value="F:monoatomic cation transmembrane transporter activity"/>
    <property type="evidence" value="ECO:0007669"/>
    <property type="project" value="InterPro"/>
</dbReference>
<dbReference type="SUPFAM" id="SSF54928">
    <property type="entry name" value="RNA-binding domain, RBD"/>
    <property type="match status" value="1"/>
</dbReference>
<dbReference type="GO" id="GO:0005737">
    <property type="term" value="C:cytoplasm"/>
    <property type="evidence" value="ECO:0007669"/>
    <property type="project" value="TreeGrafter"/>
</dbReference>
<dbReference type="GO" id="GO:0008135">
    <property type="term" value="F:translation factor activity, RNA binding"/>
    <property type="evidence" value="ECO:0007669"/>
    <property type="project" value="TreeGrafter"/>
</dbReference>
<comment type="caution">
    <text evidence="10">The sequence shown here is derived from an EMBL/GenBank/DDBJ whole genome shotgun (WGS) entry which is preliminary data.</text>
</comment>
<feature type="transmembrane region" description="Helical" evidence="8">
    <location>
        <begin position="636"/>
        <end position="657"/>
    </location>
</feature>
<dbReference type="AlphaFoldDB" id="A0A815FV93"/>
<dbReference type="InterPro" id="IPR027470">
    <property type="entry name" value="Cation_efflux_CTD"/>
</dbReference>
<dbReference type="GO" id="GO:0045202">
    <property type="term" value="C:synapse"/>
    <property type="evidence" value="ECO:0007669"/>
    <property type="project" value="TreeGrafter"/>
</dbReference>
<dbReference type="PANTHER" id="PTHR12566">
    <property type="entry name" value="CYTOPLASMIC POLYADENYLATION ELEMENT BINDING PROTEIN CPEB"/>
    <property type="match status" value="1"/>
</dbReference>
<keyword evidence="6 8" id="KW-0472">Membrane</keyword>
<organism evidence="10 11">
    <name type="scientific">Adineta ricciae</name>
    <name type="common">Rotifer</name>
    <dbReference type="NCBI Taxonomy" id="249248"/>
    <lineage>
        <taxon>Eukaryota</taxon>
        <taxon>Metazoa</taxon>
        <taxon>Spiralia</taxon>
        <taxon>Gnathifera</taxon>
        <taxon>Rotifera</taxon>
        <taxon>Eurotatoria</taxon>
        <taxon>Bdelloidea</taxon>
        <taxon>Adinetida</taxon>
        <taxon>Adinetidae</taxon>
        <taxon>Adineta</taxon>
    </lineage>
</organism>
<dbReference type="SUPFAM" id="SSF160240">
    <property type="entry name" value="Cation efflux protein cytoplasmic domain-like"/>
    <property type="match status" value="1"/>
</dbReference>
<feature type="domain" description="RRM" evidence="9">
    <location>
        <begin position="311"/>
        <end position="384"/>
    </location>
</feature>
<feature type="region of interest" description="Disordered" evidence="7">
    <location>
        <begin position="849"/>
        <end position="873"/>
    </location>
</feature>
<dbReference type="GO" id="GO:0003730">
    <property type="term" value="F:mRNA 3'-UTR binding"/>
    <property type="evidence" value="ECO:0007669"/>
    <property type="project" value="InterPro"/>
</dbReference>
<evidence type="ECO:0000256" key="5">
    <source>
        <dbReference type="ARBA" id="ARBA00022989"/>
    </source>
</evidence>
<evidence type="ECO:0000313" key="10">
    <source>
        <dbReference type="EMBL" id="CAF1326961.1"/>
    </source>
</evidence>
<dbReference type="InterPro" id="IPR058533">
    <property type="entry name" value="Cation_efflux_TM"/>
</dbReference>
<keyword evidence="2" id="KW-0813">Transport</keyword>
<reference evidence="10" key="1">
    <citation type="submission" date="2021-02" db="EMBL/GenBank/DDBJ databases">
        <authorList>
            <person name="Nowell W R."/>
        </authorList>
    </citation>
    <scope>NUCLEOTIDE SEQUENCE</scope>
</reference>
<dbReference type="GO" id="GO:0016020">
    <property type="term" value="C:membrane"/>
    <property type="evidence" value="ECO:0007669"/>
    <property type="project" value="UniProtKB-SubCell"/>
</dbReference>
<dbReference type="InterPro" id="IPR032296">
    <property type="entry name" value="CEBP_ZZ"/>
</dbReference>
<dbReference type="Gene3D" id="1.20.1510.10">
    <property type="entry name" value="Cation efflux protein transmembrane domain"/>
    <property type="match status" value="1"/>
</dbReference>
<dbReference type="InterPro" id="IPR027469">
    <property type="entry name" value="Cation_efflux_TMD_sf"/>
</dbReference>
<dbReference type="Pfam" id="PF16916">
    <property type="entry name" value="ZT_dimer"/>
    <property type="match status" value="1"/>
</dbReference>
<dbReference type="EMBL" id="CAJNOR010002677">
    <property type="protein sequence ID" value="CAF1326961.1"/>
    <property type="molecule type" value="Genomic_DNA"/>
</dbReference>
<dbReference type="GO" id="GO:0000900">
    <property type="term" value="F:mRNA regulatory element binding translation repressor activity"/>
    <property type="evidence" value="ECO:0007669"/>
    <property type="project" value="TreeGrafter"/>
</dbReference>
<dbReference type="Pfam" id="PF01545">
    <property type="entry name" value="Cation_efflux"/>
    <property type="match status" value="1"/>
</dbReference>
<evidence type="ECO:0000256" key="1">
    <source>
        <dbReference type="ARBA" id="ARBA00004141"/>
    </source>
</evidence>
<keyword evidence="11" id="KW-1185">Reference proteome</keyword>
<dbReference type="SMART" id="SM00360">
    <property type="entry name" value="RRM"/>
    <property type="match status" value="2"/>
</dbReference>
<dbReference type="InterPro" id="IPR034819">
    <property type="entry name" value="CPEB"/>
</dbReference>
<dbReference type="GO" id="GO:0043022">
    <property type="term" value="F:ribosome binding"/>
    <property type="evidence" value="ECO:0007669"/>
    <property type="project" value="TreeGrafter"/>
</dbReference>
<evidence type="ECO:0000256" key="2">
    <source>
        <dbReference type="ARBA" id="ARBA00022448"/>
    </source>
</evidence>
<dbReference type="GO" id="GO:2000766">
    <property type="term" value="P:negative regulation of cytoplasmic translation"/>
    <property type="evidence" value="ECO:0007669"/>
    <property type="project" value="TreeGrafter"/>
</dbReference>
<dbReference type="PANTHER" id="PTHR12566:SF9">
    <property type="entry name" value="CYTOPLASMIC POLYADENYLATION ELEMENT-BINDING PROTEIN 1"/>
    <property type="match status" value="1"/>
</dbReference>
<dbReference type="SUPFAM" id="SSF161111">
    <property type="entry name" value="Cation efflux protein transmembrane domain-like"/>
    <property type="match status" value="1"/>
</dbReference>
<evidence type="ECO:0000256" key="8">
    <source>
        <dbReference type="SAM" id="Phobius"/>
    </source>
</evidence>
<evidence type="ECO:0000256" key="7">
    <source>
        <dbReference type="SAM" id="MobiDB-lite"/>
    </source>
</evidence>
<evidence type="ECO:0000259" key="9">
    <source>
        <dbReference type="SMART" id="SM00360"/>
    </source>
</evidence>
<dbReference type="Proteomes" id="UP000663828">
    <property type="component" value="Unassembled WGS sequence"/>
</dbReference>
<sequence length="873" mass="99435">MISKENAFTMGGNYPSIDRPFNTSLALGNLLDDALPNSTDYEHHQQRSMLMMNGTNNLPQWSMPHMNFTPTPLVNMRSDEKLLQFLMSKDFTARYAADDDQYEEDRYLQERHQNLPPPTSLIEQMQCLTIDNDDNRLKIAAANERRQATRHFGKVSQNMCWCAPLPVKPRAYSINPPSLSNKIFLGGIPHDLNERELATRLSQFGSVRIEWPAENNRTRRRTNHGKSGYAYAIFDKESSVHELLLACCQQPQRNSDGRCEYYLNLNSQRSASKRKSIQLIPWFTEDAQWMSSNRHDAAMCDLLKDDPYKTTVFVGALHGMMTAYALARIFSKLFGEVDFAAIDTDRNKYPIGSGRVIFTSIHSYFSAMTANYVFIDCERFSKVIQLDPYLVDAQTCSGANGQSCTQLGKYFCRSLACWKYFCDKCWTKAHTGINSQQPLTEALAHKPLMQTIWKLNVSFFLLANTVVMVLNGYYHLCQVILCTVRIVSQRIQFTYTPRLTYGLARVGVVGELVAFVSFLSLSISIFLESIKHLYDVFFVIPKRETNSSKILTAHGHEHVHSLYDRPEFILGVGVYSMISNCILAVVLFFTIMRRSKQFKQQLKQRRPSNTEPIPKNMSDSLLITDTLPIRHSFLQILSMLLGPLALLTCGILLFVLPHKTSEEITYRRAVDPLMGCLLFSYYFLMLIIPIREVVHLVLQAKPYGVNSDDIESRVMSSVPGVVRLHELHIWRLTPQKTLATVHVVFNTTENILTKYKTISFIFQTHHIDHVTIQPEFALSAEQIDKLDCHYQCSAKSTTCSPLQCCETSPVIMTGTSTSPSQIMHFRRRSSVDLNKDNDIETEQEKRLLDNSSANTSAPSLTNSSVVVTTMNEK</sequence>
<dbReference type="GO" id="GO:0043005">
    <property type="term" value="C:neuron projection"/>
    <property type="evidence" value="ECO:0007669"/>
    <property type="project" value="TreeGrafter"/>
</dbReference>
<dbReference type="Gene3D" id="4.10.640.40">
    <property type="entry name" value="Cytoplasmic polyadenylation element-binding protein, ZZ domain"/>
    <property type="match status" value="1"/>
</dbReference>
<dbReference type="GO" id="GO:0005634">
    <property type="term" value="C:nucleus"/>
    <property type="evidence" value="ECO:0007669"/>
    <property type="project" value="TreeGrafter"/>
</dbReference>
<feature type="transmembrane region" description="Helical" evidence="8">
    <location>
        <begin position="503"/>
        <end position="527"/>
    </location>
</feature>
<name>A0A815FV93_ADIRI</name>
<dbReference type="InterPro" id="IPR036837">
    <property type="entry name" value="Cation_efflux_CTD_sf"/>
</dbReference>
<evidence type="ECO:0000313" key="11">
    <source>
        <dbReference type="Proteomes" id="UP000663828"/>
    </source>
</evidence>
<dbReference type="InterPro" id="IPR038446">
    <property type="entry name" value="CEBP_ZZ_sf"/>
</dbReference>
<feature type="transmembrane region" description="Helical" evidence="8">
    <location>
        <begin position="459"/>
        <end position="482"/>
    </location>
</feature>
<dbReference type="Gene3D" id="3.30.70.330">
    <property type="match status" value="2"/>
</dbReference>
<evidence type="ECO:0000256" key="4">
    <source>
        <dbReference type="ARBA" id="ARBA00022884"/>
    </source>
</evidence>
<dbReference type="InterPro" id="IPR035979">
    <property type="entry name" value="RBD_domain_sf"/>
</dbReference>
<feature type="domain" description="RRM" evidence="9">
    <location>
        <begin position="182"/>
        <end position="266"/>
    </location>
</feature>
<dbReference type="Pfam" id="PF16367">
    <property type="entry name" value="RRM_7"/>
    <property type="match status" value="1"/>
</dbReference>
<dbReference type="Pfam" id="PF16366">
    <property type="entry name" value="CEBP_ZZ"/>
    <property type="match status" value="1"/>
</dbReference>